<keyword evidence="1" id="KW-1133">Transmembrane helix</keyword>
<feature type="transmembrane region" description="Helical" evidence="1">
    <location>
        <begin position="45"/>
        <end position="68"/>
    </location>
</feature>
<dbReference type="Proteomes" id="UP000628736">
    <property type="component" value="Unassembled WGS sequence"/>
</dbReference>
<keyword evidence="1" id="KW-0812">Transmembrane</keyword>
<sequence>METHKAGRKLLRPEYFLMLVQLLVLASQLFYWLCGVRLRLFKPGWEGAAVVIFVSYSILCEILSYSTIFVRREHLITVSPPWRRNWRRWFFLLFTPHVLYSLWYGLWMTFFGRFPPALILSALILVFLYLAYQRLSEHA</sequence>
<protein>
    <submittedName>
        <fullName evidence="2">Uncharacterized protein</fullName>
    </submittedName>
</protein>
<evidence type="ECO:0000256" key="1">
    <source>
        <dbReference type="SAM" id="Phobius"/>
    </source>
</evidence>
<dbReference type="AlphaFoldDB" id="A0A8J6J8D7"/>
<feature type="transmembrane region" description="Helical" evidence="1">
    <location>
        <begin position="114"/>
        <end position="132"/>
    </location>
</feature>
<evidence type="ECO:0000313" key="2">
    <source>
        <dbReference type="EMBL" id="MBC5721548.1"/>
    </source>
</evidence>
<gene>
    <name evidence="2" type="ORF">H8S11_01730</name>
</gene>
<keyword evidence="3" id="KW-1185">Reference proteome</keyword>
<dbReference type="RefSeq" id="WP_186851964.1">
    <property type="nucleotide sequence ID" value="NZ_JACOPO010000001.1"/>
</dbReference>
<accession>A0A8J6J8D7</accession>
<feature type="transmembrane region" description="Helical" evidence="1">
    <location>
        <begin position="15"/>
        <end position="33"/>
    </location>
</feature>
<organism evidence="2 3">
    <name type="scientific">Flintibacter hominis</name>
    <dbReference type="NCBI Taxonomy" id="2763048"/>
    <lineage>
        <taxon>Bacteria</taxon>
        <taxon>Bacillati</taxon>
        <taxon>Bacillota</taxon>
        <taxon>Clostridia</taxon>
        <taxon>Eubacteriales</taxon>
        <taxon>Flintibacter</taxon>
    </lineage>
</organism>
<reference evidence="2" key="1">
    <citation type="submission" date="2020-08" db="EMBL/GenBank/DDBJ databases">
        <title>Genome public.</title>
        <authorList>
            <person name="Liu C."/>
            <person name="Sun Q."/>
        </authorList>
    </citation>
    <scope>NUCLEOTIDE SEQUENCE</scope>
    <source>
        <strain evidence="2">NSJ-23</strain>
    </source>
</reference>
<proteinExistence type="predicted"/>
<comment type="caution">
    <text evidence="2">The sequence shown here is derived from an EMBL/GenBank/DDBJ whole genome shotgun (WGS) entry which is preliminary data.</text>
</comment>
<feature type="transmembrane region" description="Helical" evidence="1">
    <location>
        <begin position="89"/>
        <end position="108"/>
    </location>
</feature>
<keyword evidence="1" id="KW-0472">Membrane</keyword>
<dbReference type="EMBL" id="JACOPO010000001">
    <property type="protein sequence ID" value="MBC5721548.1"/>
    <property type="molecule type" value="Genomic_DNA"/>
</dbReference>
<name>A0A8J6J8D7_9FIRM</name>
<evidence type="ECO:0000313" key="3">
    <source>
        <dbReference type="Proteomes" id="UP000628736"/>
    </source>
</evidence>